<feature type="transmembrane region" description="Helical" evidence="8">
    <location>
        <begin position="33"/>
        <end position="57"/>
    </location>
</feature>
<dbReference type="InterPro" id="IPR025720">
    <property type="entry name" value="RibU"/>
</dbReference>
<dbReference type="GO" id="GO:0032217">
    <property type="term" value="F:riboflavin transmembrane transporter activity"/>
    <property type="evidence" value="ECO:0007669"/>
    <property type="project" value="InterPro"/>
</dbReference>
<sequence>MAMLVAISIVLVMVIHLPIFPAVAFLEYDPADIPILVGAFAFGPVAGLILTVVTSLIQGLTVSSASGLYGIIMHIIATSVLVLVSSMIYARHKTKAHAIIGLGAGTAAMAAVMVFANMWITPMFMGVTLEAVMGLMPFIILFNVVKAGINSIVTFIVYKRISPFLHKK</sequence>
<feature type="transmembrane region" description="Helical" evidence="8">
    <location>
        <begin position="69"/>
        <end position="90"/>
    </location>
</feature>
<evidence type="ECO:0000256" key="5">
    <source>
        <dbReference type="ARBA" id="ARBA00022692"/>
    </source>
</evidence>
<dbReference type="Gene3D" id="1.10.1760.20">
    <property type="match status" value="1"/>
</dbReference>
<feature type="transmembrane region" description="Helical" evidence="8">
    <location>
        <begin position="6"/>
        <end position="26"/>
    </location>
</feature>
<evidence type="ECO:0000256" key="1">
    <source>
        <dbReference type="ARBA" id="ARBA00004651"/>
    </source>
</evidence>
<keyword evidence="4" id="KW-1003">Cell membrane</keyword>
<keyword evidence="7 8" id="KW-0472">Membrane</keyword>
<organism evidence="9 10">
    <name type="scientific">Candidatus Fimisoma avicola</name>
    <dbReference type="NCBI Taxonomy" id="2840826"/>
    <lineage>
        <taxon>Bacteria</taxon>
        <taxon>Bacillati</taxon>
        <taxon>Bacillota</taxon>
        <taxon>Clostridia</taxon>
        <taxon>Eubacteriales</taxon>
        <taxon>Candidatus Fimisoma</taxon>
    </lineage>
</organism>
<dbReference type="GO" id="GO:0005886">
    <property type="term" value="C:plasma membrane"/>
    <property type="evidence" value="ECO:0007669"/>
    <property type="project" value="UniProtKB-SubCell"/>
</dbReference>
<dbReference type="PANTHER" id="PTHR38438">
    <property type="entry name" value="RIBOFLAVIN TRANSPORTER RIBU"/>
    <property type="match status" value="1"/>
</dbReference>
<dbReference type="EMBL" id="DVMO01000116">
    <property type="protein sequence ID" value="HIU28275.1"/>
    <property type="molecule type" value="Genomic_DNA"/>
</dbReference>
<name>A0A9D1I7C3_9FIRM</name>
<evidence type="ECO:0000256" key="7">
    <source>
        <dbReference type="ARBA" id="ARBA00023136"/>
    </source>
</evidence>
<proteinExistence type="inferred from homology"/>
<evidence type="ECO:0000256" key="2">
    <source>
        <dbReference type="ARBA" id="ARBA00005540"/>
    </source>
</evidence>
<dbReference type="AlphaFoldDB" id="A0A9D1I7C3"/>
<dbReference type="Proteomes" id="UP000824091">
    <property type="component" value="Unassembled WGS sequence"/>
</dbReference>
<evidence type="ECO:0000256" key="4">
    <source>
        <dbReference type="ARBA" id="ARBA00022475"/>
    </source>
</evidence>
<dbReference type="PIRSF" id="PIRSF037778">
    <property type="entry name" value="UCP037778_transp_RibU"/>
    <property type="match status" value="1"/>
</dbReference>
<gene>
    <name evidence="9" type="ORF">IAD16_07850</name>
</gene>
<evidence type="ECO:0000256" key="6">
    <source>
        <dbReference type="ARBA" id="ARBA00022989"/>
    </source>
</evidence>
<accession>A0A9D1I7C3</accession>
<evidence type="ECO:0000313" key="9">
    <source>
        <dbReference type="EMBL" id="HIU28275.1"/>
    </source>
</evidence>
<evidence type="ECO:0000313" key="10">
    <source>
        <dbReference type="Proteomes" id="UP000824091"/>
    </source>
</evidence>
<feature type="transmembrane region" description="Helical" evidence="8">
    <location>
        <begin position="132"/>
        <end position="158"/>
    </location>
</feature>
<dbReference type="Pfam" id="PF12822">
    <property type="entry name" value="ECF_trnsprt"/>
    <property type="match status" value="1"/>
</dbReference>
<keyword evidence="3" id="KW-0813">Transport</keyword>
<reference evidence="9" key="2">
    <citation type="journal article" date="2021" name="PeerJ">
        <title>Extensive microbial diversity within the chicken gut microbiome revealed by metagenomics and culture.</title>
        <authorList>
            <person name="Gilroy R."/>
            <person name="Ravi A."/>
            <person name="Getino M."/>
            <person name="Pursley I."/>
            <person name="Horton D.L."/>
            <person name="Alikhan N.F."/>
            <person name="Baker D."/>
            <person name="Gharbi K."/>
            <person name="Hall N."/>
            <person name="Watson M."/>
            <person name="Adriaenssens E.M."/>
            <person name="Foster-Nyarko E."/>
            <person name="Jarju S."/>
            <person name="Secka A."/>
            <person name="Antonio M."/>
            <person name="Oren A."/>
            <person name="Chaudhuri R.R."/>
            <person name="La Ragione R."/>
            <person name="Hildebrand F."/>
            <person name="Pallen M.J."/>
        </authorList>
    </citation>
    <scope>NUCLEOTIDE SEQUENCE</scope>
    <source>
        <strain evidence="9">11300</strain>
    </source>
</reference>
<dbReference type="InterPro" id="IPR024529">
    <property type="entry name" value="ECF_trnsprt_substrate-spec"/>
</dbReference>
<protein>
    <submittedName>
        <fullName evidence="9">ECF transporter S component</fullName>
    </submittedName>
</protein>
<keyword evidence="6 8" id="KW-1133">Transmembrane helix</keyword>
<evidence type="ECO:0000256" key="3">
    <source>
        <dbReference type="ARBA" id="ARBA00022448"/>
    </source>
</evidence>
<dbReference type="PANTHER" id="PTHR38438:SF1">
    <property type="entry name" value="RIBOFLAVIN TRANSPORTER RIBU"/>
    <property type="match status" value="1"/>
</dbReference>
<comment type="similarity">
    <text evidence="2">Belongs to the prokaryotic riboflavin transporter (P-RFT) (TC 2.A.87) family.</text>
</comment>
<feature type="transmembrane region" description="Helical" evidence="8">
    <location>
        <begin position="97"/>
        <end position="120"/>
    </location>
</feature>
<comment type="subcellular location">
    <subcellularLocation>
        <location evidence="1">Cell membrane</location>
        <topology evidence="1">Multi-pass membrane protein</topology>
    </subcellularLocation>
</comment>
<reference evidence="9" key="1">
    <citation type="submission" date="2020-10" db="EMBL/GenBank/DDBJ databases">
        <authorList>
            <person name="Gilroy R."/>
        </authorList>
    </citation>
    <scope>NUCLEOTIDE SEQUENCE</scope>
    <source>
        <strain evidence="9">11300</strain>
    </source>
</reference>
<comment type="caution">
    <text evidence="9">The sequence shown here is derived from an EMBL/GenBank/DDBJ whole genome shotgun (WGS) entry which is preliminary data.</text>
</comment>
<keyword evidence="5 8" id="KW-0812">Transmembrane</keyword>
<evidence type="ECO:0000256" key="8">
    <source>
        <dbReference type="SAM" id="Phobius"/>
    </source>
</evidence>